<dbReference type="InterPro" id="IPR036291">
    <property type="entry name" value="NAD(P)-bd_dom_sf"/>
</dbReference>
<comment type="caution">
    <text evidence="1">The sequence shown here is derived from an EMBL/GenBank/DDBJ whole genome shotgun (WGS) entry which is preliminary data.</text>
</comment>
<gene>
    <name evidence="1" type="ORF">MUB46_04600</name>
</gene>
<dbReference type="Proteomes" id="UP001320898">
    <property type="component" value="Unassembled WGS sequence"/>
</dbReference>
<dbReference type="InterPro" id="IPR013328">
    <property type="entry name" value="6PGD_dom2"/>
</dbReference>
<keyword evidence="2" id="KW-1185">Reference proteome</keyword>
<dbReference type="PANTHER" id="PTHR38015:SF1">
    <property type="entry name" value="OPINE DEHYDROGENASE DOMAIN-CONTAINING PROTEIN"/>
    <property type="match status" value="1"/>
</dbReference>
<dbReference type="PANTHER" id="PTHR38015">
    <property type="entry name" value="BLR6086 PROTEIN"/>
    <property type="match status" value="1"/>
</dbReference>
<proteinExistence type="predicted"/>
<reference evidence="1 2" key="1">
    <citation type="submission" date="2022-04" db="EMBL/GenBank/DDBJ databases">
        <authorList>
            <person name="Ye Y.-Q."/>
            <person name="Du Z.-J."/>
        </authorList>
    </citation>
    <scope>NUCLEOTIDE SEQUENCE [LARGE SCALE GENOMIC DNA]</scope>
    <source>
        <strain evidence="1 2">A6E488</strain>
    </source>
</reference>
<evidence type="ECO:0000313" key="2">
    <source>
        <dbReference type="Proteomes" id="UP001320898"/>
    </source>
</evidence>
<dbReference type="Gene3D" id="3.40.50.720">
    <property type="entry name" value="NAD(P)-binding Rossmann-like Domain"/>
    <property type="match status" value="1"/>
</dbReference>
<dbReference type="SUPFAM" id="SSF48179">
    <property type="entry name" value="6-phosphogluconate dehydrogenase C-terminal domain-like"/>
    <property type="match status" value="1"/>
</dbReference>
<dbReference type="InterPro" id="IPR051729">
    <property type="entry name" value="Opine/Lysopine_DH"/>
</dbReference>
<protein>
    <submittedName>
        <fullName evidence="1">NAD/NADP octopine/nopaline dehydrogenase family protein</fullName>
    </submittedName>
</protein>
<dbReference type="InterPro" id="IPR008927">
    <property type="entry name" value="6-PGluconate_DH-like_C_sf"/>
</dbReference>
<dbReference type="RefSeq" id="WP_261614705.1">
    <property type="nucleotide sequence ID" value="NZ_JALIDZ010000002.1"/>
</dbReference>
<dbReference type="SUPFAM" id="SSF51735">
    <property type="entry name" value="NAD(P)-binding Rossmann-fold domains"/>
    <property type="match status" value="1"/>
</dbReference>
<dbReference type="AlphaFoldDB" id="A0AAW5QXQ7"/>
<name>A0AAW5QXQ7_9HYPH</name>
<dbReference type="EMBL" id="JALIDZ010000002">
    <property type="protein sequence ID" value="MCT8971134.1"/>
    <property type="molecule type" value="Genomic_DNA"/>
</dbReference>
<organism evidence="1 2">
    <name type="scientific">Microbaculum marinisediminis</name>
    <dbReference type="NCBI Taxonomy" id="2931392"/>
    <lineage>
        <taxon>Bacteria</taxon>
        <taxon>Pseudomonadati</taxon>
        <taxon>Pseudomonadota</taxon>
        <taxon>Alphaproteobacteria</taxon>
        <taxon>Hyphomicrobiales</taxon>
        <taxon>Tepidamorphaceae</taxon>
        <taxon>Microbaculum</taxon>
    </lineage>
</organism>
<dbReference type="Gene3D" id="1.10.1040.10">
    <property type="entry name" value="N-(1-d-carboxylethyl)-l-norvaline Dehydrogenase, domain 2"/>
    <property type="match status" value="1"/>
</dbReference>
<accession>A0AAW5QXQ7</accession>
<sequence>MTAAGFEEFAEVVAARSAGGAVEAAPRYDRVTVLGGGPDARLLAALCLAEGAAVTLFSAYGEELSALRSGAGVALRGAGPVGTYQIDQDSVPSIRTTAELDRAVAGAELIFLTGPIHKQRTYAMVLADHVRDGQVLVLAPGRSMGALEAAWLLRVGGAKADITLVETQGLPYWFEASGATLALSPAATVCAATLPSGRPAVLAGLARYLPNLNPVLSTVHSGFADGSGLVEVPALLLGGPALGNGGPEVPMGGVPLPENRTFRALIGAEHAAVIARLADERAAVGRAFGVRDLPSATGWMDIHAGALKGPGSRPVPSGATATAILRDATIGSLVPLVSAARLAGVAVPATEGMITLASTILGADVATAGRKLETVGIDATDIEDARRIMDVIARGSTATGDPQRPGSGTDG</sequence>
<evidence type="ECO:0000313" key="1">
    <source>
        <dbReference type="EMBL" id="MCT8971134.1"/>
    </source>
</evidence>